<dbReference type="EMBL" id="CP051217">
    <property type="protein sequence ID" value="QJB69942.1"/>
    <property type="molecule type" value="Genomic_DNA"/>
</dbReference>
<protein>
    <recommendedName>
        <fullName evidence="1">Xaa-Pro dipeptidyl-peptidase-like domain-containing protein</fullName>
    </recommendedName>
</protein>
<organism evidence="2 3">
    <name type="scientific">Parasphingorhabdus halotolerans</name>
    <dbReference type="NCBI Taxonomy" id="2725558"/>
    <lineage>
        <taxon>Bacteria</taxon>
        <taxon>Pseudomonadati</taxon>
        <taxon>Pseudomonadota</taxon>
        <taxon>Alphaproteobacteria</taxon>
        <taxon>Sphingomonadales</taxon>
        <taxon>Sphingomonadaceae</taxon>
        <taxon>Parasphingorhabdus</taxon>
    </lineage>
</organism>
<evidence type="ECO:0000313" key="2">
    <source>
        <dbReference type="EMBL" id="QJB69942.1"/>
    </source>
</evidence>
<sequence>MTSCAQQIAAQDPVSDPYAVLRQAYAERDAERAAAAYVPDATLTYDYGDPIEKYEGSAAIARSFDDLFKRVDPELKLDLNFRTANSKTAKGRIEENGVYRLRFGDAETSFGTFKVVREATGQGRFISDFGTSATVDDFESLPGPVRLDQENEELDSAYYGTLTGRYKLDDQCDLIITHSIVRMFARNSCTNDWQGLNRKSGRIWTGGDRVLSDKELVAYEFFKEAEGADVIRIRKDNKITIAKKQPNYTREAVSFQSRDGLTLAGDLYRPANPNGLAMVLVHGSGPQDRNGYASIMAVTAEALAQRGHIVLTYDKRGVEKSQGDWSKMGFADLASDAISAMDWLAMQQDVGSNIGFAGSSQAGWVVAKAIEQGAKPGHVHLLGAAGSALTVEEQNLYNTEVRMRCAGIVEAEIRMALDQQEEFFKYVRTRSNPEKLDGLTKRASVYPALRDWLFPSSADVDFDAGDWFTTLELAFDPIPVWQDYDGRAVFVFSEYDDSTPTALATKRLEKLPGAKNGNFEIINLPGTQHIGLKADSVCKAGLGDVSGFNGLLFESFDRLASLSHRKARPD</sequence>
<dbReference type="GO" id="GO:0052689">
    <property type="term" value="F:carboxylic ester hydrolase activity"/>
    <property type="evidence" value="ECO:0007669"/>
    <property type="project" value="TreeGrafter"/>
</dbReference>
<evidence type="ECO:0000313" key="3">
    <source>
        <dbReference type="Proteomes" id="UP000501600"/>
    </source>
</evidence>
<dbReference type="Pfam" id="PF02129">
    <property type="entry name" value="Peptidase_S15"/>
    <property type="match status" value="1"/>
</dbReference>
<evidence type="ECO:0000259" key="1">
    <source>
        <dbReference type="Pfam" id="PF02129"/>
    </source>
</evidence>
<dbReference type="InterPro" id="IPR029058">
    <property type="entry name" value="AB_hydrolase_fold"/>
</dbReference>
<dbReference type="Proteomes" id="UP000501600">
    <property type="component" value="Chromosome"/>
</dbReference>
<dbReference type="RefSeq" id="WP_168820210.1">
    <property type="nucleotide sequence ID" value="NZ_CP051217.1"/>
</dbReference>
<dbReference type="InterPro" id="IPR000383">
    <property type="entry name" value="Xaa-Pro-like_dom"/>
</dbReference>
<keyword evidence="3" id="KW-1185">Reference proteome</keyword>
<name>A0A6H2DMP4_9SPHN</name>
<proteinExistence type="predicted"/>
<gene>
    <name evidence="2" type="ORF">HF685_12135</name>
</gene>
<dbReference type="Gene3D" id="3.40.50.1820">
    <property type="entry name" value="alpha/beta hydrolase"/>
    <property type="match status" value="1"/>
</dbReference>
<dbReference type="AlphaFoldDB" id="A0A6H2DMP4"/>
<dbReference type="PANTHER" id="PTHR43265">
    <property type="entry name" value="ESTERASE ESTD"/>
    <property type="match status" value="1"/>
</dbReference>
<reference evidence="2 3" key="1">
    <citation type="submission" date="2020-04" db="EMBL/GenBank/DDBJ databases">
        <title>Genome sequence for Sphingorhabdus sp. strain M1.</title>
        <authorList>
            <person name="Park S.-J."/>
        </authorList>
    </citation>
    <scope>NUCLEOTIDE SEQUENCE [LARGE SCALE GENOMIC DNA]</scope>
    <source>
        <strain evidence="2 3">JK6</strain>
    </source>
</reference>
<dbReference type="PANTHER" id="PTHR43265:SF1">
    <property type="entry name" value="ESTERASE ESTD"/>
    <property type="match status" value="1"/>
</dbReference>
<dbReference type="InterPro" id="IPR032710">
    <property type="entry name" value="NTF2-like_dom_sf"/>
</dbReference>
<accession>A0A6H2DMP4</accession>
<dbReference type="Gene3D" id="3.10.450.50">
    <property type="match status" value="1"/>
</dbReference>
<dbReference type="SUPFAM" id="SSF53474">
    <property type="entry name" value="alpha/beta-Hydrolases"/>
    <property type="match status" value="1"/>
</dbReference>
<dbReference type="SUPFAM" id="SSF54427">
    <property type="entry name" value="NTF2-like"/>
    <property type="match status" value="1"/>
</dbReference>
<dbReference type="KEGG" id="phao:HF685_12135"/>
<feature type="domain" description="Xaa-Pro dipeptidyl-peptidase-like" evidence="1">
    <location>
        <begin position="259"/>
        <end position="379"/>
    </location>
</feature>
<dbReference type="InterPro" id="IPR053145">
    <property type="entry name" value="AB_hydrolase_Est10"/>
</dbReference>